<accession>A0A8X6WIC7</accession>
<dbReference type="AlphaFoldDB" id="A0A8X6WIC7"/>
<comment type="caution">
    <text evidence="2">The sequence shown here is derived from an EMBL/GenBank/DDBJ whole genome shotgun (WGS) entry which is preliminary data.</text>
</comment>
<proteinExistence type="predicted"/>
<evidence type="ECO:0000313" key="3">
    <source>
        <dbReference type="Proteomes" id="UP000887159"/>
    </source>
</evidence>
<organism evidence="2 3">
    <name type="scientific">Trichonephila clavipes</name>
    <name type="common">Golden silk orbweaver</name>
    <name type="synonym">Nephila clavipes</name>
    <dbReference type="NCBI Taxonomy" id="2585209"/>
    <lineage>
        <taxon>Eukaryota</taxon>
        <taxon>Metazoa</taxon>
        <taxon>Ecdysozoa</taxon>
        <taxon>Arthropoda</taxon>
        <taxon>Chelicerata</taxon>
        <taxon>Arachnida</taxon>
        <taxon>Araneae</taxon>
        <taxon>Araneomorphae</taxon>
        <taxon>Entelegynae</taxon>
        <taxon>Araneoidea</taxon>
        <taxon>Nephilidae</taxon>
        <taxon>Trichonephila</taxon>
    </lineage>
</organism>
<reference evidence="2" key="1">
    <citation type="submission" date="2020-08" db="EMBL/GenBank/DDBJ databases">
        <title>Multicomponent nature underlies the extraordinary mechanical properties of spider dragline silk.</title>
        <authorList>
            <person name="Kono N."/>
            <person name="Nakamura H."/>
            <person name="Mori M."/>
            <person name="Yoshida Y."/>
            <person name="Ohtoshi R."/>
            <person name="Malay A.D."/>
            <person name="Moran D.A.P."/>
            <person name="Tomita M."/>
            <person name="Numata K."/>
            <person name="Arakawa K."/>
        </authorList>
    </citation>
    <scope>NUCLEOTIDE SEQUENCE</scope>
</reference>
<feature type="domain" description="Tc1-like transposase DDE" evidence="1">
    <location>
        <begin position="86"/>
        <end position="212"/>
    </location>
</feature>
<dbReference type="InterPro" id="IPR038717">
    <property type="entry name" value="Tc1-like_DDE_dom"/>
</dbReference>
<dbReference type="Pfam" id="PF13358">
    <property type="entry name" value="DDE_3"/>
    <property type="match status" value="1"/>
</dbReference>
<dbReference type="Proteomes" id="UP000887159">
    <property type="component" value="Unassembled WGS sequence"/>
</dbReference>
<dbReference type="InterPro" id="IPR036397">
    <property type="entry name" value="RNaseH_sf"/>
</dbReference>
<dbReference type="GO" id="GO:0003676">
    <property type="term" value="F:nucleic acid binding"/>
    <property type="evidence" value="ECO:0007669"/>
    <property type="project" value="InterPro"/>
</dbReference>
<evidence type="ECO:0000259" key="1">
    <source>
        <dbReference type="Pfam" id="PF13358"/>
    </source>
</evidence>
<gene>
    <name evidence="2" type="primary">TCB2_417</name>
    <name evidence="2" type="ORF">TNCV_196321</name>
</gene>
<protein>
    <submittedName>
        <fullName evidence="2">Transposable element Tcb2 transposase</fullName>
    </submittedName>
</protein>
<dbReference type="EMBL" id="BMAU01021432">
    <property type="protein sequence ID" value="GFY35529.1"/>
    <property type="molecule type" value="Genomic_DNA"/>
</dbReference>
<name>A0A8X6WIC7_TRICX</name>
<keyword evidence="3" id="KW-1185">Reference proteome</keyword>
<dbReference type="Gene3D" id="3.30.420.10">
    <property type="entry name" value="Ribonuclease H-like superfamily/Ribonuclease H"/>
    <property type="match status" value="1"/>
</dbReference>
<sequence length="238" mass="27246">MSQQRDLPESMAWRVIGRLESGQTQRSVADAVGVARSVVARLWNRFKKQEMLDVDQGQVGHAKLHQLMTGIYNESRFSLECDNRRVLLWRDRGTRINPAFVRERSQYRRAGWMVWGGISLGGRTDLHIIRNGTLTGRRYADEILRPHVIPYAGAIGASCVFQDDNARPHRARLGENMLEAETIQCIEWPACSPDLNPIEHVWDMLGQRIAARPRPPATLRDLRLHFLRSGTVFPKSDR</sequence>
<evidence type="ECO:0000313" key="2">
    <source>
        <dbReference type="EMBL" id="GFY35529.1"/>
    </source>
</evidence>